<feature type="binding site" evidence="14">
    <location>
        <position position="216"/>
    </location>
    <ligand>
        <name>Mg(2+)</name>
        <dbReference type="ChEBI" id="CHEBI:18420"/>
    </ligand>
</feature>
<evidence type="ECO:0000256" key="6">
    <source>
        <dbReference type="ARBA" id="ARBA00022430"/>
    </source>
</evidence>
<feature type="domain" description="Isopropylmalate dehydrogenase-like" evidence="16">
    <location>
        <begin position="4"/>
        <end position="341"/>
    </location>
</feature>
<evidence type="ECO:0000256" key="10">
    <source>
        <dbReference type="ARBA" id="ARBA00023002"/>
    </source>
</evidence>
<comment type="caution">
    <text evidence="14">Lacks conserved residue(s) required for the propagation of feature annotation.</text>
</comment>
<feature type="binding site" evidence="14">
    <location>
        <position position="216"/>
    </location>
    <ligand>
        <name>substrate</name>
    </ligand>
</feature>
<dbReference type="GO" id="GO:0009098">
    <property type="term" value="P:L-leucine biosynthetic process"/>
    <property type="evidence" value="ECO:0007669"/>
    <property type="project" value="UniProtKB-UniRule"/>
</dbReference>
<keyword evidence="13 14" id="KW-0100">Branched-chain amino acid biosynthesis</keyword>
<evidence type="ECO:0000256" key="14">
    <source>
        <dbReference type="HAMAP-Rule" id="MF_01033"/>
    </source>
</evidence>
<comment type="function">
    <text evidence="14 15">Catalyzes the oxidation of 3-carboxy-2-hydroxy-4-methylpentanoate (3-isopropylmalate) to 3-carboxy-4-methyl-2-oxopentanoate. The product decarboxylates to 4-methyl-2 oxopentanoate.</text>
</comment>
<dbReference type="HAMAP" id="MF_01033">
    <property type="entry name" value="LeuB_type1"/>
    <property type="match status" value="1"/>
</dbReference>
<dbReference type="GO" id="GO:0000287">
    <property type="term" value="F:magnesium ion binding"/>
    <property type="evidence" value="ECO:0007669"/>
    <property type="project" value="InterPro"/>
</dbReference>
<dbReference type="Gene3D" id="3.40.718.10">
    <property type="entry name" value="Isopropylmalate Dehydrogenase"/>
    <property type="match status" value="1"/>
</dbReference>
<comment type="pathway">
    <text evidence="3 14 15">Amino-acid biosynthesis; L-leucine biosynthesis; L-leucine from 3-methyl-2-oxobutanoate: step 3/4.</text>
</comment>
<feature type="binding site" evidence="14">
    <location>
        <begin position="274"/>
        <end position="286"/>
    </location>
    <ligand>
        <name>NAD(+)</name>
        <dbReference type="ChEBI" id="CHEBI:57540"/>
    </ligand>
</feature>
<dbReference type="InterPro" id="IPR004429">
    <property type="entry name" value="Isopropylmalate_DH"/>
</dbReference>
<dbReference type="GO" id="GO:0051287">
    <property type="term" value="F:NAD binding"/>
    <property type="evidence" value="ECO:0007669"/>
    <property type="project" value="InterPro"/>
</dbReference>
<feature type="binding site" evidence="14">
    <location>
        <position position="94"/>
    </location>
    <ligand>
        <name>substrate</name>
    </ligand>
</feature>
<keyword evidence="12 14" id="KW-0464">Manganese</keyword>
<comment type="similarity">
    <text evidence="4 14">Belongs to the isocitrate and isopropylmalate dehydrogenases family. LeuB type 1 subfamily.</text>
</comment>
<dbReference type="RefSeq" id="WP_135944601.1">
    <property type="nucleotide sequence ID" value="NZ_BMEI01000002.1"/>
</dbReference>
<evidence type="ECO:0000313" key="17">
    <source>
        <dbReference type="EMBL" id="TGY92962.1"/>
    </source>
</evidence>
<dbReference type="EC" id="1.1.1.85" evidence="14"/>
<feature type="binding site" evidence="14">
    <location>
        <position position="104"/>
    </location>
    <ligand>
        <name>substrate</name>
    </ligand>
</feature>
<keyword evidence="6 14" id="KW-0432">Leucine biosynthesis</keyword>
<dbReference type="NCBIfam" id="TIGR00169">
    <property type="entry name" value="leuB"/>
    <property type="match status" value="1"/>
</dbReference>
<evidence type="ECO:0000313" key="18">
    <source>
        <dbReference type="Proteomes" id="UP000305451"/>
    </source>
</evidence>
<comment type="caution">
    <text evidence="17">The sequence shown here is derived from an EMBL/GenBank/DDBJ whole genome shotgun (WGS) entry which is preliminary data.</text>
</comment>
<sequence>MSKHILVLPGDGIGPEVARIAVDCLKAAASAEGVSLTFDEAPFGGAGLDACGKPLPEETLDKARSADAVFLGAVGGPKWDDAPERPEKGLLALRSELGLFANLRPVKVFAGLEGLSPLKADRVAGADLLIVRELTGGLYFGEKREGRETASDLCTYSADEVARIARVAFRAASGRRGKLTSVDKANVLATSRLWRSTVNQLAPEYQDVTLDHMYVDATAMKLVTHPSAFDVILTENLFGDILSDEAAVIAGSLGLLGSASLGEGGPGLFEPIHGSAPDIAGQDKANPSGAIASAAMLLRFGLGEARAADRIEAALQAQLKSGRTTADIGGSLGCRAFGAEVCERLAS</sequence>
<comment type="subunit">
    <text evidence="5 14 15">Homodimer.</text>
</comment>
<evidence type="ECO:0000256" key="13">
    <source>
        <dbReference type="ARBA" id="ARBA00023304"/>
    </source>
</evidence>
<gene>
    <name evidence="14 17" type="primary">leuB</name>
    <name evidence="17" type="ORF">E5162_07800</name>
</gene>
<keyword evidence="18" id="KW-1185">Reference proteome</keyword>
<keyword evidence="7 14" id="KW-0028">Amino-acid biosynthesis</keyword>
<feature type="binding site" evidence="14">
    <location>
        <position position="132"/>
    </location>
    <ligand>
        <name>substrate</name>
    </ligand>
</feature>
<keyword evidence="10 14" id="KW-0560">Oxidoreductase</keyword>
<comment type="catalytic activity">
    <reaction evidence="1 14 15">
        <text>(2R,3S)-3-isopropylmalate + NAD(+) = 4-methyl-2-oxopentanoate + CO2 + NADH</text>
        <dbReference type="Rhea" id="RHEA:32271"/>
        <dbReference type="ChEBI" id="CHEBI:16526"/>
        <dbReference type="ChEBI" id="CHEBI:17865"/>
        <dbReference type="ChEBI" id="CHEBI:35121"/>
        <dbReference type="ChEBI" id="CHEBI:57540"/>
        <dbReference type="ChEBI" id="CHEBI:57945"/>
        <dbReference type="EC" id="1.1.1.85"/>
    </reaction>
</comment>
<dbReference type="GO" id="GO:0005829">
    <property type="term" value="C:cytosol"/>
    <property type="evidence" value="ECO:0007669"/>
    <property type="project" value="TreeGrafter"/>
</dbReference>
<name>A0A4S2HBT1_9PROT</name>
<evidence type="ECO:0000256" key="4">
    <source>
        <dbReference type="ARBA" id="ARBA00008319"/>
    </source>
</evidence>
<dbReference type="PANTHER" id="PTHR42979:SF1">
    <property type="entry name" value="3-ISOPROPYLMALATE DEHYDROGENASE"/>
    <property type="match status" value="1"/>
</dbReference>
<accession>A0A4S2HBT1</accession>
<comment type="subcellular location">
    <subcellularLocation>
        <location evidence="14">Cytoplasm</location>
    </subcellularLocation>
</comment>
<feature type="binding site" evidence="14">
    <location>
        <position position="240"/>
    </location>
    <ligand>
        <name>Mg(2+)</name>
        <dbReference type="ChEBI" id="CHEBI:18420"/>
    </ligand>
</feature>
<organism evidence="17 18">
    <name type="scientific">Marinicauda pacifica</name>
    <dbReference type="NCBI Taxonomy" id="1133559"/>
    <lineage>
        <taxon>Bacteria</taxon>
        <taxon>Pseudomonadati</taxon>
        <taxon>Pseudomonadota</taxon>
        <taxon>Alphaproteobacteria</taxon>
        <taxon>Maricaulales</taxon>
        <taxon>Maricaulaceae</taxon>
        <taxon>Marinicauda</taxon>
    </lineage>
</organism>
<evidence type="ECO:0000259" key="16">
    <source>
        <dbReference type="SMART" id="SM01329"/>
    </source>
</evidence>
<evidence type="ECO:0000256" key="15">
    <source>
        <dbReference type="RuleBase" id="RU004445"/>
    </source>
</evidence>
<keyword evidence="8 14" id="KW-0479">Metal-binding</keyword>
<dbReference type="SUPFAM" id="SSF53659">
    <property type="entry name" value="Isocitrate/Isopropylmalate dehydrogenase-like"/>
    <property type="match status" value="1"/>
</dbReference>
<dbReference type="PANTHER" id="PTHR42979">
    <property type="entry name" value="3-ISOPROPYLMALATE DEHYDROGENASE"/>
    <property type="match status" value="1"/>
</dbReference>
<evidence type="ECO:0000256" key="3">
    <source>
        <dbReference type="ARBA" id="ARBA00004762"/>
    </source>
</evidence>
<evidence type="ECO:0000256" key="7">
    <source>
        <dbReference type="ARBA" id="ARBA00022605"/>
    </source>
</evidence>
<comment type="cofactor">
    <cofactor evidence="14 15">
        <name>Mg(2+)</name>
        <dbReference type="ChEBI" id="CHEBI:18420"/>
    </cofactor>
    <cofactor evidence="14 15">
        <name>Mn(2+)</name>
        <dbReference type="ChEBI" id="CHEBI:29035"/>
    </cofactor>
    <text evidence="14 15">Binds 1 Mg(2+) or Mn(2+) ion per subunit.</text>
</comment>
<feature type="site" description="Important for catalysis" evidence="14">
    <location>
        <position position="184"/>
    </location>
</feature>
<keyword evidence="14" id="KW-0963">Cytoplasm</keyword>
<dbReference type="InterPro" id="IPR024084">
    <property type="entry name" value="IsoPropMal-DH-like_dom"/>
</dbReference>
<dbReference type="OrthoDB" id="9767905at2"/>
<keyword evidence="11 14" id="KW-0520">NAD</keyword>
<dbReference type="FunFam" id="3.40.718.10:FF:000006">
    <property type="entry name" value="3-isopropylmalate dehydrogenase"/>
    <property type="match status" value="1"/>
</dbReference>
<dbReference type="Pfam" id="PF00180">
    <property type="entry name" value="Iso_dh"/>
    <property type="match status" value="1"/>
</dbReference>
<dbReference type="GO" id="GO:0003862">
    <property type="term" value="F:3-isopropylmalate dehydrogenase activity"/>
    <property type="evidence" value="ECO:0007669"/>
    <property type="project" value="UniProtKB-UniRule"/>
</dbReference>
<evidence type="ECO:0000256" key="1">
    <source>
        <dbReference type="ARBA" id="ARBA00000624"/>
    </source>
</evidence>
<comment type="cofactor">
    <cofactor evidence="2">
        <name>Mn(2+)</name>
        <dbReference type="ChEBI" id="CHEBI:29035"/>
    </cofactor>
</comment>
<keyword evidence="9 14" id="KW-0460">Magnesium</keyword>
<protein>
    <recommendedName>
        <fullName evidence="14">3-isopropylmalate dehydrogenase</fullName>
        <ecNumber evidence="14">1.1.1.85</ecNumber>
    </recommendedName>
    <alternativeName>
        <fullName evidence="14">3-IPM-DH</fullName>
    </alternativeName>
    <alternativeName>
        <fullName evidence="14">Beta-IPM dehydrogenase</fullName>
        <shortName evidence="14">IMDH</shortName>
    </alternativeName>
</protein>
<dbReference type="UniPathway" id="UPA00048">
    <property type="reaction ID" value="UER00072"/>
</dbReference>
<dbReference type="Proteomes" id="UP000305451">
    <property type="component" value="Unassembled WGS sequence"/>
</dbReference>
<dbReference type="InterPro" id="IPR019818">
    <property type="entry name" value="IsoCit/isopropylmalate_DH_CS"/>
</dbReference>
<reference evidence="17 18" key="1">
    <citation type="journal article" date="2013" name="Int. J. Syst. Evol. Microbiol.">
        <title>Marinicauda pacifica gen. nov., sp. nov., a prosthecate alphaproteobacterium of the family Hyphomonadaceae isolated from deep seawater.</title>
        <authorList>
            <person name="Zhang X.Y."/>
            <person name="Li G.W."/>
            <person name="Wang C.S."/>
            <person name="Zhang Y.J."/>
            <person name="Xu X.W."/>
            <person name="Li H."/>
            <person name="Liu A."/>
            <person name="Liu C."/>
            <person name="Xie B.B."/>
            <person name="Qin Q.L."/>
            <person name="Xu Z."/>
            <person name="Chen X.L."/>
            <person name="Zhou B.C."/>
            <person name="Zhang Y.Z."/>
        </authorList>
    </citation>
    <scope>NUCLEOTIDE SEQUENCE [LARGE SCALE GENOMIC DNA]</scope>
    <source>
        <strain evidence="17 18">P-1 km-3</strain>
    </source>
</reference>
<feature type="binding site" evidence="14">
    <location>
        <position position="244"/>
    </location>
    <ligand>
        <name>Mg(2+)</name>
        <dbReference type="ChEBI" id="CHEBI:18420"/>
    </ligand>
</feature>
<dbReference type="EMBL" id="SRXV01000002">
    <property type="protein sequence ID" value="TGY92962.1"/>
    <property type="molecule type" value="Genomic_DNA"/>
</dbReference>
<evidence type="ECO:0000256" key="11">
    <source>
        <dbReference type="ARBA" id="ARBA00023027"/>
    </source>
</evidence>
<dbReference type="AlphaFoldDB" id="A0A4S2HBT1"/>
<evidence type="ECO:0000256" key="9">
    <source>
        <dbReference type="ARBA" id="ARBA00022842"/>
    </source>
</evidence>
<feature type="site" description="Important for catalysis" evidence="14">
    <location>
        <position position="139"/>
    </location>
</feature>
<evidence type="ECO:0000256" key="8">
    <source>
        <dbReference type="ARBA" id="ARBA00022723"/>
    </source>
</evidence>
<evidence type="ECO:0000256" key="5">
    <source>
        <dbReference type="ARBA" id="ARBA00011738"/>
    </source>
</evidence>
<evidence type="ECO:0000256" key="2">
    <source>
        <dbReference type="ARBA" id="ARBA00001936"/>
    </source>
</evidence>
<dbReference type="SMART" id="SM01329">
    <property type="entry name" value="Iso_dh"/>
    <property type="match status" value="1"/>
</dbReference>
<evidence type="ECO:0000256" key="12">
    <source>
        <dbReference type="ARBA" id="ARBA00023211"/>
    </source>
</evidence>
<proteinExistence type="inferred from homology"/>
<dbReference type="PROSITE" id="PS00470">
    <property type="entry name" value="IDH_IMDH"/>
    <property type="match status" value="1"/>
</dbReference>